<dbReference type="Proteomes" id="UP000741863">
    <property type="component" value="Unassembled WGS sequence"/>
</dbReference>
<reference evidence="1 2" key="1">
    <citation type="submission" date="2021-01" db="EMBL/GenBank/DDBJ databases">
        <title>Genomic Encyclopedia of Type Strains, Phase IV (KMG-IV): sequencing the most valuable type-strain genomes for metagenomic binning, comparative biology and taxonomic classification.</title>
        <authorList>
            <person name="Goeker M."/>
        </authorList>
    </citation>
    <scope>NUCLEOTIDE SEQUENCE [LARGE SCALE GENOMIC DNA]</scope>
    <source>
        <strain evidence="1 2">DSM 25540</strain>
    </source>
</reference>
<dbReference type="EMBL" id="JAFBEC010000004">
    <property type="protein sequence ID" value="MBM7632558.1"/>
    <property type="molecule type" value="Genomic_DNA"/>
</dbReference>
<evidence type="ECO:0000313" key="2">
    <source>
        <dbReference type="Proteomes" id="UP000741863"/>
    </source>
</evidence>
<comment type="caution">
    <text evidence="1">The sequence shown here is derived from an EMBL/GenBank/DDBJ whole genome shotgun (WGS) entry which is preliminary data.</text>
</comment>
<evidence type="ECO:0000313" key="1">
    <source>
        <dbReference type="EMBL" id="MBM7632558.1"/>
    </source>
</evidence>
<dbReference type="RefSeq" id="WP_042415548.1">
    <property type="nucleotide sequence ID" value="NZ_JAFBEC010000004.1"/>
</dbReference>
<organism evidence="1 2">
    <name type="scientific">Geomicrobium sediminis</name>
    <dbReference type="NCBI Taxonomy" id="1347788"/>
    <lineage>
        <taxon>Bacteria</taxon>
        <taxon>Bacillati</taxon>
        <taxon>Bacillota</taxon>
        <taxon>Bacilli</taxon>
        <taxon>Bacillales</taxon>
        <taxon>Geomicrobium</taxon>
    </lineage>
</organism>
<gene>
    <name evidence="1" type="ORF">JOD17_001652</name>
</gene>
<keyword evidence="2" id="KW-1185">Reference proteome</keyword>
<dbReference type="Pfam" id="PF06569">
    <property type="entry name" value="DUF1128"/>
    <property type="match status" value="1"/>
</dbReference>
<sequence>MTNLDHATHENLTYMFEKLQERLKVVNRVVLDPEYYSLNQYEDIKDVYDYVVSHPNLSVREIDALVSELGAIKAKK</sequence>
<accession>A0ABS2PAW9</accession>
<protein>
    <submittedName>
        <fullName evidence="1">Uncharacterized protein YfkK (UPF0435 family)</fullName>
    </submittedName>
</protein>
<dbReference type="InterPro" id="IPR009507">
    <property type="entry name" value="UPF0435"/>
</dbReference>
<proteinExistence type="predicted"/>
<name>A0ABS2PAW9_9BACL</name>